<dbReference type="Proteomes" id="UP000036045">
    <property type="component" value="Unassembled WGS sequence"/>
</dbReference>
<evidence type="ECO:0000256" key="1">
    <source>
        <dbReference type="SAM" id="Phobius"/>
    </source>
</evidence>
<keyword evidence="1" id="KW-0472">Membrane</keyword>
<gene>
    <name evidence="2" type="ORF">ABW02_00545</name>
</gene>
<reference evidence="2 3" key="1">
    <citation type="submission" date="2015-05" db="EMBL/GenBank/DDBJ databases">
        <title>Whole genome sequence and identification of bacterial endophytes from Costus igneus.</title>
        <authorList>
            <person name="Lee Y.P."/>
            <person name="Gan H.M."/>
            <person name="Eng W."/>
            <person name="Wheatley M.S."/>
            <person name="Caraballo A."/>
            <person name="Polter S."/>
            <person name="Savka M.A."/>
            <person name="Hudson A.O."/>
        </authorList>
    </citation>
    <scope>NUCLEOTIDE SEQUENCE [LARGE SCALE GENOMIC DNA]</scope>
    <source>
        <strain evidence="2 3">RIT379</strain>
    </source>
</reference>
<keyword evidence="3" id="KW-1185">Reference proteome</keyword>
<organism evidence="2 3">
    <name type="scientific">Niallia circulans</name>
    <name type="common">Bacillus circulans</name>
    <dbReference type="NCBI Taxonomy" id="1397"/>
    <lineage>
        <taxon>Bacteria</taxon>
        <taxon>Bacillati</taxon>
        <taxon>Bacillota</taxon>
        <taxon>Bacilli</taxon>
        <taxon>Bacillales</taxon>
        <taxon>Bacillaceae</taxon>
        <taxon>Niallia</taxon>
    </lineage>
</organism>
<name>A0A0J1IQL9_NIACI</name>
<dbReference type="PATRIC" id="fig|1397.4.peg.114"/>
<dbReference type="RefSeq" id="WP_047939971.1">
    <property type="nucleotide sequence ID" value="NZ_JABRVN010000002.1"/>
</dbReference>
<evidence type="ECO:0000313" key="3">
    <source>
        <dbReference type="Proteomes" id="UP000036045"/>
    </source>
</evidence>
<sequence length="88" mass="9463">MIIQSVVLLILIGGVVLTVKGHLVQHHAYAQLGDSLPAKKLKGAEGENLLTLEEENLFLSSLSGLRMKIIGAILIAIPTSILILFHLN</sequence>
<keyword evidence="1" id="KW-0812">Transmembrane</keyword>
<evidence type="ECO:0000313" key="2">
    <source>
        <dbReference type="EMBL" id="KLV28271.1"/>
    </source>
</evidence>
<comment type="caution">
    <text evidence="2">The sequence shown here is derived from an EMBL/GenBank/DDBJ whole genome shotgun (WGS) entry which is preliminary data.</text>
</comment>
<keyword evidence="1" id="KW-1133">Transmembrane helix</keyword>
<proteinExistence type="predicted"/>
<feature type="transmembrane region" description="Helical" evidence="1">
    <location>
        <begin position="69"/>
        <end position="87"/>
    </location>
</feature>
<protein>
    <submittedName>
        <fullName evidence="2">Uncharacterized protein</fullName>
    </submittedName>
</protein>
<dbReference type="AlphaFoldDB" id="A0A0J1IQL9"/>
<accession>A0A0J1IQL9</accession>
<dbReference type="EMBL" id="LDPH01000001">
    <property type="protein sequence ID" value="KLV28271.1"/>
    <property type="molecule type" value="Genomic_DNA"/>
</dbReference>